<dbReference type="InterPro" id="IPR036971">
    <property type="entry name" value="PDEase_catalytic_dom_sf"/>
</dbReference>
<proteinExistence type="predicted"/>
<dbReference type="AlphaFoldDB" id="A0A7E4ZSA4"/>
<name>A0A7E4ZSA4_PANRE</name>
<feature type="domain" description="PDEase" evidence="1">
    <location>
        <begin position="1"/>
        <end position="57"/>
    </location>
</feature>
<evidence type="ECO:0000259" key="1">
    <source>
        <dbReference type="PROSITE" id="PS51845"/>
    </source>
</evidence>
<evidence type="ECO:0000313" key="2">
    <source>
        <dbReference type="Proteomes" id="UP000492821"/>
    </source>
</evidence>
<reference evidence="2" key="1">
    <citation type="journal article" date="2013" name="Genetics">
        <title>The draft genome and transcriptome of Panagrellus redivivus are shaped by the harsh demands of a free-living lifestyle.</title>
        <authorList>
            <person name="Srinivasan J."/>
            <person name="Dillman A.R."/>
            <person name="Macchietto M.G."/>
            <person name="Heikkinen L."/>
            <person name="Lakso M."/>
            <person name="Fracchia K.M."/>
            <person name="Antoshechkin I."/>
            <person name="Mortazavi A."/>
            <person name="Wong G."/>
            <person name="Sternberg P.W."/>
        </authorList>
    </citation>
    <scope>NUCLEOTIDE SEQUENCE [LARGE SCALE GENOMIC DNA]</scope>
    <source>
        <strain evidence="2">MT8872</strain>
    </source>
</reference>
<dbReference type="PROSITE" id="PS51845">
    <property type="entry name" value="PDEASE_I_2"/>
    <property type="match status" value="1"/>
</dbReference>
<organism evidence="2 3">
    <name type="scientific">Panagrellus redivivus</name>
    <name type="common">Microworm</name>
    <dbReference type="NCBI Taxonomy" id="6233"/>
    <lineage>
        <taxon>Eukaryota</taxon>
        <taxon>Metazoa</taxon>
        <taxon>Ecdysozoa</taxon>
        <taxon>Nematoda</taxon>
        <taxon>Chromadorea</taxon>
        <taxon>Rhabditida</taxon>
        <taxon>Tylenchina</taxon>
        <taxon>Panagrolaimomorpha</taxon>
        <taxon>Panagrolaimoidea</taxon>
        <taxon>Panagrolaimidae</taxon>
        <taxon>Panagrellus</taxon>
    </lineage>
</organism>
<dbReference type="SUPFAM" id="SSF109604">
    <property type="entry name" value="HD-domain/PDEase-like"/>
    <property type="match status" value="1"/>
</dbReference>
<reference evidence="3" key="2">
    <citation type="submission" date="2020-10" db="UniProtKB">
        <authorList>
            <consortium name="WormBaseParasite"/>
        </authorList>
    </citation>
    <scope>IDENTIFICATION</scope>
</reference>
<dbReference type="GO" id="GO:0004114">
    <property type="term" value="F:3',5'-cyclic-nucleotide phosphodiesterase activity"/>
    <property type="evidence" value="ECO:0007669"/>
    <property type="project" value="InterPro"/>
</dbReference>
<dbReference type="Proteomes" id="UP000492821">
    <property type="component" value="Unassembled WGS sequence"/>
</dbReference>
<keyword evidence="2" id="KW-1185">Reference proteome</keyword>
<dbReference type="WBParaSite" id="Pan_g14162.t1">
    <property type="protein sequence ID" value="Pan_g14162.t1"/>
    <property type="gene ID" value="Pan_g14162"/>
</dbReference>
<protein>
    <submittedName>
        <fullName evidence="3">PDEase domain-containing protein</fullName>
    </submittedName>
</protein>
<accession>A0A7E4ZSA4</accession>
<sequence length="74" mass="8579">MKGFERDTCNVPMTQCTFVDMFAREAFTLWCDFAELPELPAQLESNYEVWKQMSTSWDPSQNVNLISKPPTTQP</sequence>
<evidence type="ECO:0000313" key="3">
    <source>
        <dbReference type="WBParaSite" id="Pan_g14162.t1"/>
    </source>
</evidence>
<dbReference type="GO" id="GO:0007165">
    <property type="term" value="P:signal transduction"/>
    <property type="evidence" value="ECO:0007669"/>
    <property type="project" value="InterPro"/>
</dbReference>
<dbReference type="InterPro" id="IPR002073">
    <property type="entry name" value="PDEase_catalytic_dom"/>
</dbReference>
<dbReference type="Gene3D" id="1.10.1300.10">
    <property type="entry name" value="3'5'-cyclic nucleotide phosphodiesterase, catalytic domain"/>
    <property type="match status" value="1"/>
</dbReference>